<evidence type="ECO:0000256" key="1">
    <source>
        <dbReference type="ARBA" id="ARBA00000085"/>
    </source>
</evidence>
<keyword evidence="4" id="KW-0812">Transmembrane</keyword>
<dbReference type="GO" id="GO:0005886">
    <property type="term" value="C:plasma membrane"/>
    <property type="evidence" value="ECO:0007669"/>
    <property type="project" value="UniProtKB-SubCell"/>
</dbReference>
<dbReference type="InterPro" id="IPR003661">
    <property type="entry name" value="HisK_dim/P_dom"/>
</dbReference>
<dbReference type="CDD" id="cd00082">
    <property type="entry name" value="HisKA"/>
    <property type="match status" value="1"/>
</dbReference>
<comment type="subcellular location">
    <subcellularLocation>
        <location evidence="2">Cell membrane</location>
    </subcellularLocation>
</comment>
<sequence length="348" mass="37620">MSTSAYDSTMTNSRDLESLRTRLWRLSSMLTCGVLAVALVGTWVANAVVMANSNRSILLNVLGQAVTPGDLMWAQEHADARVDYALDDRYRENAKQGQDQGQFPWPYGTASDSAAASGPIPADSFRVAVFDDGGVAFLDSGQYVMSYEDTVSLVERAIDVRADGGPKMPEQISKVSGSTWLWTTQISATNPVYDPADPESSVITLYASGDLSDYGNDGLVAARVFAFVDITPSVTQLKWLALVLGVAGVAGCAVLVLVCRKIIDRALVPVAESQARQREFLIKASHELKTPMASLSSNLDALVANSAETVASQERWTKNMREDIDELADRTCRLLDLVTDPERGDSKA</sequence>
<comment type="catalytic activity">
    <reaction evidence="1">
        <text>ATP + protein L-histidine = ADP + protein N-phospho-L-histidine.</text>
        <dbReference type="EC" id="2.7.13.3"/>
    </reaction>
</comment>
<proteinExistence type="predicted"/>
<evidence type="ECO:0000256" key="3">
    <source>
        <dbReference type="ARBA" id="ARBA00012438"/>
    </source>
</evidence>
<keyword evidence="4" id="KW-0472">Membrane</keyword>
<gene>
    <name evidence="6" type="ORF">KHY67_06790</name>
</gene>
<dbReference type="SUPFAM" id="SSF47384">
    <property type="entry name" value="Homodimeric domain of signal transducing histidine kinase"/>
    <property type="match status" value="1"/>
</dbReference>
<dbReference type="Pfam" id="PF00512">
    <property type="entry name" value="HisKA"/>
    <property type="match status" value="1"/>
</dbReference>
<feature type="domain" description="Signal transduction histidine kinase dimerisation/phosphoacceptor" evidence="5">
    <location>
        <begin position="276"/>
        <end position="343"/>
    </location>
</feature>
<dbReference type="Proteomes" id="UP000738879">
    <property type="component" value="Unassembled WGS sequence"/>
</dbReference>
<evidence type="ECO:0000313" key="7">
    <source>
        <dbReference type="Proteomes" id="UP000738879"/>
    </source>
</evidence>
<reference evidence="6" key="1">
    <citation type="submission" date="2021-02" db="EMBL/GenBank/DDBJ databases">
        <title>Infant gut strain persistence is associated with maternal origin, phylogeny, and functional potential including surface adhesion and iron acquisition.</title>
        <authorList>
            <person name="Lou Y.C."/>
        </authorList>
    </citation>
    <scope>NUCLEOTIDE SEQUENCE</scope>
    <source>
        <strain evidence="6">L3_128_245G1_dasL3_128_245G1_concoct_49</strain>
    </source>
</reference>
<dbReference type="AlphaFoldDB" id="A0A943GNA0"/>
<dbReference type="InterPro" id="IPR036097">
    <property type="entry name" value="HisK_dim/P_sf"/>
</dbReference>
<name>A0A943GNA0_9ACTN</name>
<keyword evidence="4" id="KW-1133">Transmembrane helix</keyword>
<feature type="transmembrane region" description="Helical" evidence="4">
    <location>
        <begin position="239"/>
        <end position="259"/>
    </location>
</feature>
<accession>A0A943GNA0</accession>
<dbReference type="SMART" id="SM00388">
    <property type="entry name" value="HisKA"/>
    <property type="match status" value="1"/>
</dbReference>
<dbReference type="EMBL" id="JAGZJA010000008">
    <property type="protein sequence ID" value="MBS5147385.1"/>
    <property type="molecule type" value="Genomic_DNA"/>
</dbReference>
<evidence type="ECO:0000313" key="6">
    <source>
        <dbReference type="EMBL" id="MBS5147385.1"/>
    </source>
</evidence>
<dbReference type="Gene3D" id="1.10.287.130">
    <property type="match status" value="1"/>
</dbReference>
<evidence type="ECO:0000256" key="4">
    <source>
        <dbReference type="SAM" id="Phobius"/>
    </source>
</evidence>
<comment type="caution">
    <text evidence="6">The sequence shown here is derived from an EMBL/GenBank/DDBJ whole genome shotgun (WGS) entry which is preliminary data.</text>
</comment>
<protein>
    <recommendedName>
        <fullName evidence="3">histidine kinase</fullName>
        <ecNumber evidence="3">2.7.13.3</ecNumber>
    </recommendedName>
</protein>
<evidence type="ECO:0000259" key="5">
    <source>
        <dbReference type="SMART" id="SM00388"/>
    </source>
</evidence>
<dbReference type="EC" id="2.7.13.3" evidence="3"/>
<evidence type="ECO:0000256" key="2">
    <source>
        <dbReference type="ARBA" id="ARBA00004236"/>
    </source>
</evidence>
<organism evidence="6 7">
    <name type="scientific">Collinsella intestinalis</name>
    <dbReference type="NCBI Taxonomy" id="147207"/>
    <lineage>
        <taxon>Bacteria</taxon>
        <taxon>Bacillati</taxon>
        <taxon>Actinomycetota</taxon>
        <taxon>Coriobacteriia</taxon>
        <taxon>Coriobacteriales</taxon>
        <taxon>Coriobacteriaceae</taxon>
        <taxon>Collinsella</taxon>
    </lineage>
</organism>
<dbReference type="GO" id="GO:0000155">
    <property type="term" value="F:phosphorelay sensor kinase activity"/>
    <property type="evidence" value="ECO:0007669"/>
    <property type="project" value="InterPro"/>
</dbReference>